<dbReference type="Pfam" id="PF00145">
    <property type="entry name" value="DNA_methylase"/>
    <property type="match status" value="1"/>
</dbReference>
<comment type="similarity">
    <text evidence="5 6">Belongs to the class I-like SAM-binding methyltransferase superfamily. C5-methyltransferase family.</text>
</comment>
<proteinExistence type="inferred from homology"/>
<dbReference type="PRINTS" id="PR00105">
    <property type="entry name" value="C5METTRFRASE"/>
</dbReference>
<dbReference type="EMBL" id="NPIA01000004">
    <property type="protein sequence ID" value="OZM56879.1"/>
    <property type="molecule type" value="Genomic_DNA"/>
</dbReference>
<protein>
    <recommendedName>
        <fullName evidence="7">Cytosine-specific methyltransferase</fullName>
        <ecNumber evidence="7">2.1.1.37</ecNumber>
    </recommendedName>
</protein>
<evidence type="ECO:0000313" key="9">
    <source>
        <dbReference type="Proteomes" id="UP000217083"/>
    </source>
</evidence>
<dbReference type="InterPro" id="IPR029063">
    <property type="entry name" value="SAM-dependent_MTases_sf"/>
</dbReference>
<dbReference type="GO" id="GO:0032259">
    <property type="term" value="P:methylation"/>
    <property type="evidence" value="ECO:0007669"/>
    <property type="project" value="UniProtKB-KW"/>
</dbReference>
<evidence type="ECO:0000256" key="3">
    <source>
        <dbReference type="ARBA" id="ARBA00022691"/>
    </source>
</evidence>
<dbReference type="InterPro" id="IPR050750">
    <property type="entry name" value="C5-MTase"/>
</dbReference>
<accession>A0A263BT59</accession>
<dbReference type="GO" id="GO:0003886">
    <property type="term" value="F:DNA (cytosine-5-)-methyltransferase activity"/>
    <property type="evidence" value="ECO:0007669"/>
    <property type="project" value="UniProtKB-EC"/>
</dbReference>
<sequence>MLNVVSLFSGCGGLDYGFMKAGFNVVWANDVDKFAVQTYRENFGNHIVLDDIQDIDIESIPDPDILLAGFPCQPFSMMGSELGFNDARGTLFFHIAKIINAKKPEIIVLENVRTLRTHDGGKTYKVIMNILENELGYKVFDTVLNSADFGVPQKRNRTFIVGFRDHTFEYEFPQTIELDKTMQDLLEKDVPQKYFLSERILKTILSHGTKNYRATPEIDLKVARPLCATMAKMHRASQDNYVTDNGKVRRLTPRECARLQGFPEDFKIVVSDTQAYKQFGNAVTVNVSYYVAVSILQAIIRQENKKDNEVQEVATT</sequence>
<dbReference type="PANTHER" id="PTHR46098">
    <property type="entry name" value="TRNA (CYTOSINE(38)-C(5))-METHYLTRANSFERASE"/>
    <property type="match status" value="1"/>
</dbReference>
<dbReference type="PROSITE" id="PS51679">
    <property type="entry name" value="SAM_MT_C5"/>
    <property type="match status" value="1"/>
</dbReference>
<gene>
    <name evidence="8" type="ORF">CIB95_08900</name>
</gene>
<organism evidence="8 9">
    <name type="scientific">Lottiidibacillus patelloidae</name>
    <dbReference type="NCBI Taxonomy" id="2670334"/>
    <lineage>
        <taxon>Bacteria</taxon>
        <taxon>Bacillati</taxon>
        <taxon>Bacillota</taxon>
        <taxon>Bacilli</taxon>
        <taxon>Bacillales</taxon>
        <taxon>Bacillaceae</taxon>
        <taxon>Lottiidibacillus</taxon>
    </lineage>
</organism>
<evidence type="ECO:0000256" key="2">
    <source>
        <dbReference type="ARBA" id="ARBA00022679"/>
    </source>
</evidence>
<dbReference type="NCBIfam" id="TIGR00675">
    <property type="entry name" value="dcm"/>
    <property type="match status" value="1"/>
</dbReference>
<dbReference type="Proteomes" id="UP000217083">
    <property type="component" value="Unassembled WGS sequence"/>
</dbReference>
<dbReference type="InterPro" id="IPR018117">
    <property type="entry name" value="C5_DNA_meth_AS"/>
</dbReference>
<evidence type="ECO:0000256" key="4">
    <source>
        <dbReference type="ARBA" id="ARBA00022747"/>
    </source>
</evidence>
<comment type="catalytic activity">
    <reaction evidence="7">
        <text>a 2'-deoxycytidine in DNA + S-adenosyl-L-methionine = a 5-methyl-2'-deoxycytidine in DNA + S-adenosyl-L-homocysteine + H(+)</text>
        <dbReference type="Rhea" id="RHEA:13681"/>
        <dbReference type="Rhea" id="RHEA-COMP:11369"/>
        <dbReference type="Rhea" id="RHEA-COMP:11370"/>
        <dbReference type="ChEBI" id="CHEBI:15378"/>
        <dbReference type="ChEBI" id="CHEBI:57856"/>
        <dbReference type="ChEBI" id="CHEBI:59789"/>
        <dbReference type="ChEBI" id="CHEBI:85452"/>
        <dbReference type="ChEBI" id="CHEBI:85454"/>
        <dbReference type="EC" id="2.1.1.37"/>
    </reaction>
</comment>
<keyword evidence="3 5" id="KW-0949">S-adenosyl-L-methionine</keyword>
<evidence type="ECO:0000256" key="6">
    <source>
        <dbReference type="RuleBase" id="RU000416"/>
    </source>
</evidence>
<dbReference type="RefSeq" id="WP_094924349.1">
    <property type="nucleotide sequence ID" value="NZ_NPIA01000004.1"/>
</dbReference>
<reference evidence="8 9" key="2">
    <citation type="submission" date="2017-09" db="EMBL/GenBank/DDBJ databases">
        <title>Bacillus patelloidae sp. nov., isolated from the intestinal tract of a marine limpet.</title>
        <authorList>
            <person name="Liu R."/>
            <person name="Dong C."/>
            <person name="Shao Z."/>
        </authorList>
    </citation>
    <scope>NUCLEOTIDE SEQUENCE [LARGE SCALE GENOMIC DNA]</scope>
    <source>
        <strain evidence="8 9">SA5d-4</strain>
    </source>
</reference>
<dbReference type="EC" id="2.1.1.37" evidence="7"/>
<dbReference type="InterPro" id="IPR001525">
    <property type="entry name" value="C5_MeTfrase"/>
</dbReference>
<dbReference type="PANTHER" id="PTHR46098:SF1">
    <property type="entry name" value="TRNA (CYTOSINE(38)-C(5))-METHYLTRANSFERASE"/>
    <property type="match status" value="1"/>
</dbReference>
<evidence type="ECO:0000256" key="5">
    <source>
        <dbReference type="PROSITE-ProRule" id="PRU01016"/>
    </source>
</evidence>
<comment type="caution">
    <text evidence="8">The sequence shown here is derived from an EMBL/GenBank/DDBJ whole genome shotgun (WGS) entry which is preliminary data.</text>
</comment>
<dbReference type="Gene3D" id="3.90.120.10">
    <property type="entry name" value="DNA Methylase, subunit A, domain 2"/>
    <property type="match status" value="1"/>
</dbReference>
<dbReference type="PROSITE" id="PS00094">
    <property type="entry name" value="C5_MTASE_1"/>
    <property type="match status" value="1"/>
</dbReference>
<feature type="active site" evidence="5">
    <location>
        <position position="72"/>
    </location>
</feature>
<dbReference type="GO" id="GO:0009307">
    <property type="term" value="P:DNA restriction-modification system"/>
    <property type="evidence" value="ECO:0007669"/>
    <property type="project" value="UniProtKB-KW"/>
</dbReference>
<reference evidence="9" key="1">
    <citation type="submission" date="2017-08" db="EMBL/GenBank/DDBJ databases">
        <authorList>
            <person name="Huang Z."/>
        </authorList>
    </citation>
    <scope>NUCLEOTIDE SEQUENCE [LARGE SCALE GENOMIC DNA]</scope>
    <source>
        <strain evidence="9">SA5d-4</strain>
    </source>
</reference>
<dbReference type="SUPFAM" id="SSF53335">
    <property type="entry name" value="S-adenosyl-L-methionine-dependent methyltransferases"/>
    <property type="match status" value="1"/>
</dbReference>
<dbReference type="PROSITE" id="PS00095">
    <property type="entry name" value="C5_MTASE_2"/>
    <property type="match status" value="1"/>
</dbReference>
<evidence type="ECO:0000256" key="7">
    <source>
        <dbReference type="RuleBase" id="RU000417"/>
    </source>
</evidence>
<keyword evidence="1 5" id="KW-0489">Methyltransferase</keyword>
<keyword evidence="4" id="KW-0680">Restriction system</keyword>
<name>A0A263BT59_9BACI</name>
<evidence type="ECO:0000313" key="8">
    <source>
        <dbReference type="EMBL" id="OZM56879.1"/>
    </source>
</evidence>
<keyword evidence="9" id="KW-1185">Reference proteome</keyword>
<dbReference type="Gene3D" id="3.40.50.150">
    <property type="entry name" value="Vaccinia Virus protein VP39"/>
    <property type="match status" value="1"/>
</dbReference>
<dbReference type="CDD" id="cd00315">
    <property type="entry name" value="Cyt_C5_DNA_methylase"/>
    <property type="match status" value="1"/>
</dbReference>
<dbReference type="AlphaFoldDB" id="A0A263BT59"/>
<dbReference type="InterPro" id="IPR031303">
    <property type="entry name" value="C5_meth_CS"/>
</dbReference>
<keyword evidence="2 5" id="KW-0808">Transferase</keyword>
<evidence type="ECO:0000256" key="1">
    <source>
        <dbReference type="ARBA" id="ARBA00022603"/>
    </source>
</evidence>